<organism evidence="1 2">
    <name type="scientific">Candidatus Enterocloster excrementipullorum</name>
    <dbReference type="NCBI Taxonomy" id="2838559"/>
    <lineage>
        <taxon>Bacteria</taxon>
        <taxon>Bacillati</taxon>
        <taxon>Bacillota</taxon>
        <taxon>Clostridia</taxon>
        <taxon>Lachnospirales</taxon>
        <taxon>Lachnospiraceae</taxon>
        <taxon>Enterocloster</taxon>
    </lineage>
</organism>
<dbReference type="EMBL" id="DWWT01000036">
    <property type="protein sequence ID" value="HJC06164.1"/>
    <property type="molecule type" value="Genomic_DNA"/>
</dbReference>
<feature type="non-terminal residue" evidence="1">
    <location>
        <position position="149"/>
    </location>
</feature>
<dbReference type="AlphaFoldDB" id="A0A9D2MZD1"/>
<evidence type="ECO:0000313" key="2">
    <source>
        <dbReference type="Proteomes" id="UP000823910"/>
    </source>
</evidence>
<protein>
    <submittedName>
        <fullName evidence="1">Transposase</fullName>
    </submittedName>
</protein>
<gene>
    <name evidence="1" type="ORF">H9704_08430</name>
</gene>
<evidence type="ECO:0000313" key="1">
    <source>
        <dbReference type="EMBL" id="HJC06164.1"/>
    </source>
</evidence>
<name>A0A9D2MZD1_9FIRM</name>
<sequence>MKLTVSKSKNSASFYVQKTIRKPNGSVTTVTIEKLGNLTEVTAKAGGKDPYVWAQEYVNELNRKEYDENKEILVSYSPSRLLKKGEQKLFNCGYLFLQKIYYQLELNKICREISGRHSFEYDLNDLLSKLIYTRILFPSSKLSSNKQAR</sequence>
<accession>A0A9D2MZD1</accession>
<reference evidence="1" key="1">
    <citation type="journal article" date="2021" name="PeerJ">
        <title>Extensive microbial diversity within the chicken gut microbiome revealed by metagenomics and culture.</title>
        <authorList>
            <person name="Gilroy R."/>
            <person name="Ravi A."/>
            <person name="Getino M."/>
            <person name="Pursley I."/>
            <person name="Horton D.L."/>
            <person name="Alikhan N.F."/>
            <person name="Baker D."/>
            <person name="Gharbi K."/>
            <person name="Hall N."/>
            <person name="Watson M."/>
            <person name="Adriaenssens E.M."/>
            <person name="Foster-Nyarko E."/>
            <person name="Jarju S."/>
            <person name="Secka A."/>
            <person name="Antonio M."/>
            <person name="Oren A."/>
            <person name="Chaudhuri R.R."/>
            <person name="La Ragione R."/>
            <person name="Hildebrand F."/>
            <person name="Pallen M.J."/>
        </authorList>
    </citation>
    <scope>NUCLEOTIDE SEQUENCE</scope>
    <source>
        <strain evidence="1">CHK180-15479</strain>
    </source>
</reference>
<comment type="caution">
    <text evidence="1">The sequence shown here is derived from an EMBL/GenBank/DDBJ whole genome shotgun (WGS) entry which is preliminary data.</text>
</comment>
<proteinExistence type="predicted"/>
<dbReference type="Proteomes" id="UP000823910">
    <property type="component" value="Unassembled WGS sequence"/>
</dbReference>
<reference evidence="1" key="2">
    <citation type="submission" date="2021-04" db="EMBL/GenBank/DDBJ databases">
        <authorList>
            <person name="Gilroy R."/>
        </authorList>
    </citation>
    <scope>NUCLEOTIDE SEQUENCE</scope>
    <source>
        <strain evidence="1">CHK180-15479</strain>
    </source>
</reference>